<dbReference type="InterPro" id="IPR036259">
    <property type="entry name" value="MFS_trans_sf"/>
</dbReference>
<dbReference type="InterPro" id="IPR011701">
    <property type="entry name" value="MFS"/>
</dbReference>
<feature type="transmembrane region" description="Helical" evidence="3">
    <location>
        <begin position="356"/>
        <end position="375"/>
    </location>
</feature>
<feature type="transmembrane region" description="Helical" evidence="3">
    <location>
        <begin position="160"/>
        <end position="182"/>
    </location>
</feature>
<feature type="transmembrane region" description="Helical" evidence="3">
    <location>
        <begin position="212"/>
        <end position="240"/>
    </location>
</feature>
<keyword evidence="3" id="KW-0812">Transmembrane</keyword>
<dbReference type="SUPFAM" id="SSF103473">
    <property type="entry name" value="MFS general substrate transporter"/>
    <property type="match status" value="1"/>
</dbReference>
<feature type="transmembrane region" description="Helical" evidence="3">
    <location>
        <begin position="189"/>
        <end position="206"/>
    </location>
</feature>
<evidence type="ECO:0000313" key="6">
    <source>
        <dbReference type="Proteomes" id="UP000217790"/>
    </source>
</evidence>
<evidence type="ECO:0000256" key="1">
    <source>
        <dbReference type="ARBA" id="ARBA00004141"/>
    </source>
</evidence>
<keyword evidence="3" id="KW-0472">Membrane</keyword>
<dbReference type="EMBL" id="KZ293645">
    <property type="protein sequence ID" value="PBL01990.1"/>
    <property type="molecule type" value="Genomic_DNA"/>
</dbReference>
<keyword evidence="6" id="KW-1185">Reference proteome</keyword>
<dbReference type="OMA" id="CFSTFTA"/>
<dbReference type="PANTHER" id="PTHR11360">
    <property type="entry name" value="MONOCARBOXYLATE TRANSPORTER"/>
    <property type="match status" value="1"/>
</dbReference>
<feature type="transmembrane region" description="Helical" evidence="3">
    <location>
        <begin position="119"/>
        <end position="140"/>
    </location>
</feature>
<evidence type="ECO:0000259" key="4">
    <source>
        <dbReference type="PROSITE" id="PS50850"/>
    </source>
</evidence>
<feature type="transmembrane region" description="Helical" evidence="3">
    <location>
        <begin position="446"/>
        <end position="470"/>
    </location>
</feature>
<gene>
    <name evidence="5" type="ORF">ARMGADRAFT_1158594</name>
</gene>
<feature type="transmembrane region" description="Helical" evidence="3">
    <location>
        <begin position="278"/>
        <end position="298"/>
    </location>
</feature>
<feature type="transmembrane region" description="Helical" evidence="3">
    <location>
        <begin position="247"/>
        <end position="266"/>
    </location>
</feature>
<proteinExistence type="inferred from homology"/>
<keyword evidence="3" id="KW-1133">Transmembrane helix</keyword>
<dbReference type="OrthoDB" id="6509908at2759"/>
<dbReference type="GO" id="GO:0016020">
    <property type="term" value="C:membrane"/>
    <property type="evidence" value="ECO:0007669"/>
    <property type="project" value="UniProtKB-SubCell"/>
</dbReference>
<evidence type="ECO:0000256" key="3">
    <source>
        <dbReference type="SAM" id="Phobius"/>
    </source>
</evidence>
<name>A0A2H3E3G8_ARMGA</name>
<dbReference type="Proteomes" id="UP000217790">
    <property type="component" value="Unassembled WGS sequence"/>
</dbReference>
<feature type="transmembrane region" description="Helical" evidence="3">
    <location>
        <begin position="322"/>
        <end position="344"/>
    </location>
</feature>
<dbReference type="GO" id="GO:0022857">
    <property type="term" value="F:transmembrane transporter activity"/>
    <property type="evidence" value="ECO:0007669"/>
    <property type="project" value="InterPro"/>
</dbReference>
<comment type="subcellular location">
    <subcellularLocation>
        <location evidence="1">Membrane</location>
        <topology evidence="1">Multi-pass membrane protein</topology>
    </subcellularLocation>
</comment>
<evidence type="ECO:0000256" key="2">
    <source>
        <dbReference type="ARBA" id="ARBA00006727"/>
    </source>
</evidence>
<sequence>MAVNRGAYCHIPTLPSVRRRPAYSTNPSGISIDTSSLALLADGPTQIWMYWDNFALYTKWIIVPLPAMDHYTTYTQRRSTDEIPDNTIRETVTARDKTEYDSDKASTDLEDFPDGGFRAWLIIGGTMCSAFATIGFVNTWGVFQEYYEETLLKDYNPSTIVWIGSVQYALIFMPGIIVGHLFDIGYFRVPFILATILLVVSTFLIAECSQYWHFLLCQGSAIGLACETIFSCVVGIIGHWFRRRRGIAMGLMTAAASIGSTVFPIVAHKLIKDIGFPWTMRVIALILIFGMGIANLTMRRRLPPTNASGGILNLKAFTNAPYTLWCFSTFTAYLGIYTVLTYISVSATSYGVSPDIAFYLVSIVNATSGIGRIVAGICAHRFSTLDFLGSMTIIPGAVTYAWPFARTLASMIVVAIIYGFSSGAYVSSFLIPVFELGEISDVGRRTGMTMSIAAFGAVAGPPISGAIYTATGGFEAMGYYAGMRTGLSP</sequence>
<dbReference type="PANTHER" id="PTHR11360:SF177">
    <property type="entry name" value="RIBOFLAVIN TRANSPORTER MCH5"/>
    <property type="match status" value="1"/>
</dbReference>
<dbReference type="AlphaFoldDB" id="A0A2H3E3G8"/>
<comment type="similarity">
    <text evidence="2">Belongs to the major facilitator superfamily. Monocarboxylate porter (TC 2.A.1.13) family.</text>
</comment>
<protein>
    <submittedName>
        <fullName evidence="5">MFS general substrate transporter</fullName>
    </submittedName>
</protein>
<accession>A0A2H3E3G8</accession>
<dbReference type="Pfam" id="PF07690">
    <property type="entry name" value="MFS_1"/>
    <property type="match status" value="1"/>
</dbReference>
<dbReference type="InterPro" id="IPR050327">
    <property type="entry name" value="Proton-linked_MCT"/>
</dbReference>
<dbReference type="Gene3D" id="1.20.1250.20">
    <property type="entry name" value="MFS general substrate transporter like domains"/>
    <property type="match status" value="2"/>
</dbReference>
<dbReference type="InParanoid" id="A0A2H3E3G8"/>
<dbReference type="PROSITE" id="PS50850">
    <property type="entry name" value="MFS"/>
    <property type="match status" value="1"/>
</dbReference>
<reference evidence="6" key="1">
    <citation type="journal article" date="2017" name="Nat. Ecol. Evol.">
        <title>Genome expansion and lineage-specific genetic innovations in the forest pathogenic fungi Armillaria.</title>
        <authorList>
            <person name="Sipos G."/>
            <person name="Prasanna A.N."/>
            <person name="Walter M.C."/>
            <person name="O'Connor E."/>
            <person name="Balint B."/>
            <person name="Krizsan K."/>
            <person name="Kiss B."/>
            <person name="Hess J."/>
            <person name="Varga T."/>
            <person name="Slot J."/>
            <person name="Riley R."/>
            <person name="Boka B."/>
            <person name="Rigling D."/>
            <person name="Barry K."/>
            <person name="Lee J."/>
            <person name="Mihaltcheva S."/>
            <person name="LaButti K."/>
            <person name="Lipzen A."/>
            <person name="Waldron R."/>
            <person name="Moloney N.M."/>
            <person name="Sperisen C."/>
            <person name="Kredics L."/>
            <person name="Vagvoelgyi C."/>
            <person name="Patrignani A."/>
            <person name="Fitzpatrick D."/>
            <person name="Nagy I."/>
            <person name="Doyle S."/>
            <person name="Anderson J.B."/>
            <person name="Grigoriev I.V."/>
            <person name="Gueldener U."/>
            <person name="Muensterkoetter M."/>
            <person name="Nagy L.G."/>
        </authorList>
    </citation>
    <scope>NUCLEOTIDE SEQUENCE [LARGE SCALE GENOMIC DNA]</scope>
    <source>
        <strain evidence="6">Ar21-2</strain>
    </source>
</reference>
<evidence type="ECO:0000313" key="5">
    <source>
        <dbReference type="EMBL" id="PBL01990.1"/>
    </source>
</evidence>
<dbReference type="STRING" id="47427.A0A2H3E3G8"/>
<organism evidence="5 6">
    <name type="scientific">Armillaria gallica</name>
    <name type="common">Bulbous honey fungus</name>
    <name type="synonym">Armillaria bulbosa</name>
    <dbReference type="NCBI Taxonomy" id="47427"/>
    <lineage>
        <taxon>Eukaryota</taxon>
        <taxon>Fungi</taxon>
        <taxon>Dikarya</taxon>
        <taxon>Basidiomycota</taxon>
        <taxon>Agaricomycotina</taxon>
        <taxon>Agaricomycetes</taxon>
        <taxon>Agaricomycetidae</taxon>
        <taxon>Agaricales</taxon>
        <taxon>Marasmiineae</taxon>
        <taxon>Physalacriaceae</taxon>
        <taxon>Armillaria</taxon>
    </lineage>
</organism>
<feature type="transmembrane region" description="Helical" evidence="3">
    <location>
        <begin position="411"/>
        <end position="434"/>
    </location>
</feature>
<feature type="domain" description="Major facilitator superfamily (MFS) profile" evidence="4">
    <location>
        <begin position="321"/>
        <end position="489"/>
    </location>
</feature>
<dbReference type="InterPro" id="IPR020846">
    <property type="entry name" value="MFS_dom"/>
</dbReference>
<feature type="transmembrane region" description="Helical" evidence="3">
    <location>
        <begin position="387"/>
        <end position="405"/>
    </location>
</feature>